<organism evidence="7 8">
    <name type="scientific">Heyndrickxia camelliae</name>
    <dbReference type="NCBI Taxonomy" id="1707093"/>
    <lineage>
        <taxon>Bacteria</taxon>
        <taxon>Bacillati</taxon>
        <taxon>Bacillota</taxon>
        <taxon>Bacilli</taxon>
        <taxon>Bacillales</taxon>
        <taxon>Bacillaceae</taxon>
        <taxon>Heyndrickxia</taxon>
    </lineage>
</organism>
<dbReference type="InterPro" id="IPR001647">
    <property type="entry name" value="HTH_TetR"/>
</dbReference>
<evidence type="ECO:0000256" key="4">
    <source>
        <dbReference type="ARBA" id="ARBA00023163"/>
    </source>
</evidence>
<evidence type="ECO:0000313" key="7">
    <source>
        <dbReference type="EMBL" id="PKR86228.1"/>
    </source>
</evidence>
<keyword evidence="4" id="KW-0804">Transcription</keyword>
<dbReference type="Gene3D" id="1.10.357.10">
    <property type="entry name" value="Tetracycline Repressor, domain 2"/>
    <property type="match status" value="1"/>
</dbReference>
<dbReference type="EMBL" id="PIQO01000002">
    <property type="protein sequence ID" value="PKR86228.1"/>
    <property type="molecule type" value="Genomic_DNA"/>
</dbReference>
<evidence type="ECO:0000256" key="5">
    <source>
        <dbReference type="PROSITE-ProRule" id="PRU00335"/>
    </source>
</evidence>
<reference evidence="7 8" key="1">
    <citation type="submission" date="2017-11" db="EMBL/GenBank/DDBJ databases">
        <title>Bacillus camelliae sp. nov., isolated from pu'er tea.</title>
        <authorList>
            <person name="Niu L."/>
        </authorList>
    </citation>
    <scope>NUCLEOTIDE SEQUENCE [LARGE SCALE GENOMIC DNA]</scope>
    <source>
        <strain evidence="7 8">7578-1</strain>
    </source>
</reference>
<gene>
    <name evidence="7" type="ORF">CWO92_03760</name>
</gene>
<dbReference type="AlphaFoldDB" id="A0A2N3LNN5"/>
<dbReference type="PANTHER" id="PTHR43479:SF22">
    <property type="entry name" value="TRANSCRIPTIONAL REGULATOR, TETR FAMILY"/>
    <property type="match status" value="1"/>
</dbReference>
<dbReference type="Pfam" id="PF00440">
    <property type="entry name" value="TetR_N"/>
    <property type="match status" value="1"/>
</dbReference>
<dbReference type="InterPro" id="IPR050624">
    <property type="entry name" value="HTH-type_Tx_Regulator"/>
</dbReference>
<dbReference type="PANTHER" id="PTHR43479">
    <property type="entry name" value="ACREF/ENVCD OPERON REPRESSOR-RELATED"/>
    <property type="match status" value="1"/>
</dbReference>
<feature type="DNA-binding region" description="H-T-H motif" evidence="5">
    <location>
        <begin position="25"/>
        <end position="44"/>
    </location>
</feature>
<dbReference type="InterPro" id="IPR009057">
    <property type="entry name" value="Homeodomain-like_sf"/>
</dbReference>
<dbReference type="RefSeq" id="WP_101352867.1">
    <property type="nucleotide sequence ID" value="NZ_PIQO01000002.1"/>
</dbReference>
<feature type="domain" description="HTH tetR-type" evidence="6">
    <location>
        <begin position="2"/>
        <end position="62"/>
    </location>
</feature>
<evidence type="ECO:0000256" key="2">
    <source>
        <dbReference type="ARBA" id="ARBA00023015"/>
    </source>
</evidence>
<keyword evidence="3 5" id="KW-0238">DNA-binding</keyword>
<evidence type="ECO:0000256" key="3">
    <source>
        <dbReference type="ARBA" id="ARBA00023125"/>
    </source>
</evidence>
<dbReference type="FunFam" id="1.10.10.60:FF:000141">
    <property type="entry name" value="TetR family transcriptional regulator"/>
    <property type="match status" value="1"/>
</dbReference>
<name>A0A2N3LNN5_9BACI</name>
<evidence type="ECO:0000256" key="1">
    <source>
        <dbReference type="ARBA" id="ARBA00022491"/>
    </source>
</evidence>
<keyword evidence="1" id="KW-0678">Repressor</keyword>
<evidence type="ECO:0000313" key="8">
    <source>
        <dbReference type="Proteomes" id="UP000233440"/>
    </source>
</evidence>
<dbReference type="PROSITE" id="PS01081">
    <property type="entry name" value="HTH_TETR_1"/>
    <property type="match status" value="1"/>
</dbReference>
<dbReference type="PRINTS" id="PR00455">
    <property type="entry name" value="HTHTETR"/>
</dbReference>
<keyword evidence="2" id="KW-0805">Transcription regulation</keyword>
<dbReference type="GO" id="GO:0045892">
    <property type="term" value="P:negative regulation of DNA-templated transcription"/>
    <property type="evidence" value="ECO:0007669"/>
    <property type="project" value="UniProtKB-ARBA"/>
</dbReference>
<sequence>MNDRKQHVIKMAHQLFMEKGFQATSIQDILDFSGISKGTFYNYFSSKKELLIAIFNSLHEILEIERNKLLIGQDPSDQEIFIKQIELQMKLNKQNKLFALFEEVLFSNDMDFKDFLKQMQLNQLNWTFYRMVDIYGDDKKPYLLDCTILFTGMLHHQFHVFFHQKQPGLTIQRIIRYCINRISSVVEEVSSAGEQLHDPRLIEEWFPTNKRMKNQKKLEQALTNLKRIVRKECPNEKQQLKWMELLDFLQEEVLHSKQPRVYLVESALDSLVEDPCKVMKKELHTIINLIHQYIHQNDSD</sequence>
<accession>A0A2N3LNN5</accession>
<dbReference type="GO" id="GO:0003677">
    <property type="term" value="F:DNA binding"/>
    <property type="evidence" value="ECO:0007669"/>
    <property type="project" value="UniProtKB-UniRule"/>
</dbReference>
<dbReference type="InterPro" id="IPR023772">
    <property type="entry name" value="DNA-bd_HTH_TetR-type_CS"/>
</dbReference>
<comment type="caution">
    <text evidence="7">The sequence shown here is derived from an EMBL/GenBank/DDBJ whole genome shotgun (WGS) entry which is preliminary data.</text>
</comment>
<dbReference type="SUPFAM" id="SSF46689">
    <property type="entry name" value="Homeodomain-like"/>
    <property type="match status" value="1"/>
</dbReference>
<protein>
    <submittedName>
        <fullName evidence="7">TetR/AcrR family transcriptional regulator</fullName>
    </submittedName>
</protein>
<dbReference type="Proteomes" id="UP000233440">
    <property type="component" value="Unassembled WGS sequence"/>
</dbReference>
<keyword evidence="8" id="KW-1185">Reference proteome</keyword>
<evidence type="ECO:0000259" key="6">
    <source>
        <dbReference type="PROSITE" id="PS50977"/>
    </source>
</evidence>
<dbReference type="PROSITE" id="PS50977">
    <property type="entry name" value="HTH_TETR_2"/>
    <property type="match status" value="1"/>
</dbReference>
<proteinExistence type="predicted"/>
<dbReference type="OrthoDB" id="9812993at2"/>